<proteinExistence type="predicted"/>
<sequence>MSPVLGHFASKRSRAVTGAVSRRCEACSKLFTEENMLQQDVCAVEFNSKSYGLDSKDSDISGTGGQTAGKMVHVIGLMAVRLAGGVVSVVLLRSPAAKEVGLHIQEADTLGGAVAEVTGVANLSADEVIEGAWPT</sequence>
<reference evidence="1" key="1">
    <citation type="submission" date="2020-05" db="EMBL/GenBank/DDBJ databases">
        <title>Large-scale comparative analyses of tick genomes elucidate their genetic diversity and vector capacities.</title>
        <authorList>
            <person name="Jia N."/>
            <person name="Wang J."/>
            <person name="Shi W."/>
            <person name="Du L."/>
            <person name="Sun Y."/>
            <person name="Zhan W."/>
            <person name="Jiang J."/>
            <person name="Wang Q."/>
            <person name="Zhang B."/>
            <person name="Ji P."/>
            <person name="Sakyi L.B."/>
            <person name="Cui X."/>
            <person name="Yuan T."/>
            <person name="Jiang B."/>
            <person name="Yang W."/>
            <person name="Lam T.T.-Y."/>
            <person name="Chang Q."/>
            <person name="Ding S."/>
            <person name="Wang X."/>
            <person name="Zhu J."/>
            <person name="Ruan X."/>
            <person name="Zhao L."/>
            <person name="Wei J."/>
            <person name="Que T."/>
            <person name="Du C."/>
            <person name="Cheng J."/>
            <person name="Dai P."/>
            <person name="Han X."/>
            <person name="Huang E."/>
            <person name="Gao Y."/>
            <person name="Liu J."/>
            <person name="Shao H."/>
            <person name="Ye R."/>
            <person name="Li L."/>
            <person name="Wei W."/>
            <person name="Wang X."/>
            <person name="Wang C."/>
            <person name="Yang T."/>
            <person name="Huo Q."/>
            <person name="Li W."/>
            <person name="Guo W."/>
            <person name="Chen H."/>
            <person name="Zhou L."/>
            <person name="Ni X."/>
            <person name="Tian J."/>
            <person name="Zhou Y."/>
            <person name="Sheng Y."/>
            <person name="Liu T."/>
            <person name="Pan Y."/>
            <person name="Xia L."/>
            <person name="Li J."/>
            <person name="Zhao F."/>
            <person name="Cao W."/>
        </authorList>
    </citation>
    <scope>NUCLEOTIDE SEQUENCE</scope>
    <source>
        <strain evidence="1">Hyas-2018</strain>
    </source>
</reference>
<dbReference type="EMBL" id="CM023482">
    <property type="protein sequence ID" value="KAH6938347.1"/>
    <property type="molecule type" value="Genomic_DNA"/>
</dbReference>
<evidence type="ECO:0000313" key="2">
    <source>
        <dbReference type="Proteomes" id="UP000821845"/>
    </source>
</evidence>
<organism evidence="1 2">
    <name type="scientific">Hyalomma asiaticum</name>
    <name type="common">Tick</name>
    <dbReference type="NCBI Taxonomy" id="266040"/>
    <lineage>
        <taxon>Eukaryota</taxon>
        <taxon>Metazoa</taxon>
        <taxon>Ecdysozoa</taxon>
        <taxon>Arthropoda</taxon>
        <taxon>Chelicerata</taxon>
        <taxon>Arachnida</taxon>
        <taxon>Acari</taxon>
        <taxon>Parasitiformes</taxon>
        <taxon>Ixodida</taxon>
        <taxon>Ixodoidea</taxon>
        <taxon>Ixodidae</taxon>
        <taxon>Hyalomminae</taxon>
        <taxon>Hyalomma</taxon>
    </lineage>
</organism>
<gene>
    <name evidence="1" type="ORF">HPB50_008853</name>
</gene>
<keyword evidence="2" id="KW-1185">Reference proteome</keyword>
<accession>A0ACB7SYX8</accession>
<dbReference type="Proteomes" id="UP000821845">
    <property type="component" value="Chromosome 2"/>
</dbReference>
<protein>
    <submittedName>
        <fullName evidence="1">Uncharacterized protein</fullName>
    </submittedName>
</protein>
<evidence type="ECO:0000313" key="1">
    <source>
        <dbReference type="EMBL" id="KAH6938347.1"/>
    </source>
</evidence>
<comment type="caution">
    <text evidence="1">The sequence shown here is derived from an EMBL/GenBank/DDBJ whole genome shotgun (WGS) entry which is preliminary data.</text>
</comment>
<name>A0ACB7SYX8_HYAAI</name>